<dbReference type="GO" id="GO:0005737">
    <property type="term" value="C:cytoplasm"/>
    <property type="evidence" value="ECO:0007669"/>
    <property type="project" value="TreeGrafter"/>
</dbReference>
<gene>
    <name evidence="9" type="ORF">CUNI_LOCUS4403</name>
</gene>
<evidence type="ECO:0000313" key="9">
    <source>
        <dbReference type="EMBL" id="CAG5118845.1"/>
    </source>
</evidence>
<keyword evidence="6" id="KW-1133">Transmembrane helix</keyword>
<evidence type="ECO:0000256" key="2">
    <source>
        <dbReference type="ARBA" id="ARBA00007647"/>
    </source>
</evidence>
<evidence type="ECO:0000256" key="8">
    <source>
        <dbReference type="RuleBase" id="RU366017"/>
    </source>
</evidence>
<keyword evidence="3 8" id="KW-0328">Glycosyltransferase</keyword>
<dbReference type="OrthoDB" id="6285242at2759"/>
<keyword evidence="10" id="KW-1185">Reference proteome</keyword>
<dbReference type="GO" id="GO:0016757">
    <property type="term" value="F:glycosyltransferase activity"/>
    <property type="evidence" value="ECO:0007669"/>
    <property type="project" value="UniProtKB-UniRule"/>
</dbReference>
<comment type="caution">
    <text evidence="9">The sequence shown here is derived from an EMBL/GenBank/DDBJ whole genome shotgun (WGS) entry which is preliminary data.</text>
</comment>
<name>A0A8S3YTG2_9EUPU</name>
<protein>
    <recommendedName>
        <fullName evidence="8">Glycosyltransferase family 92 protein</fullName>
        <ecNumber evidence="8">2.4.1.-</ecNumber>
    </recommendedName>
</protein>
<comment type="subcellular location">
    <subcellularLocation>
        <location evidence="1">Membrane</location>
        <topology evidence="1">Single-pass membrane protein</topology>
    </subcellularLocation>
</comment>
<reference evidence="9" key="1">
    <citation type="submission" date="2021-04" db="EMBL/GenBank/DDBJ databases">
        <authorList>
            <consortium name="Molecular Ecology Group"/>
        </authorList>
    </citation>
    <scope>NUCLEOTIDE SEQUENCE</scope>
</reference>
<dbReference type="Pfam" id="PF01697">
    <property type="entry name" value="Glyco_transf_92"/>
    <property type="match status" value="1"/>
</dbReference>
<proteinExistence type="inferred from homology"/>
<comment type="similarity">
    <text evidence="2 8">Belongs to the glycosyltransferase 92 family.</text>
</comment>
<dbReference type="PANTHER" id="PTHR21461">
    <property type="entry name" value="GLYCOSYLTRANSFERASE FAMILY 92 PROTEIN"/>
    <property type="match status" value="1"/>
</dbReference>
<keyword evidence="4 8" id="KW-0808">Transferase</keyword>
<dbReference type="EMBL" id="CAJHNH020000616">
    <property type="protein sequence ID" value="CAG5118845.1"/>
    <property type="molecule type" value="Genomic_DNA"/>
</dbReference>
<evidence type="ECO:0000256" key="6">
    <source>
        <dbReference type="ARBA" id="ARBA00022989"/>
    </source>
</evidence>
<dbReference type="GO" id="GO:0016020">
    <property type="term" value="C:membrane"/>
    <property type="evidence" value="ECO:0007669"/>
    <property type="project" value="UniProtKB-SubCell"/>
</dbReference>
<keyword evidence="7" id="KW-0472">Membrane</keyword>
<evidence type="ECO:0000313" key="10">
    <source>
        <dbReference type="Proteomes" id="UP000678393"/>
    </source>
</evidence>
<dbReference type="Proteomes" id="UP000678393">
    <property type="component" value="Unassembled WGS sequence"/>
</dbReference>
<accession>A0A8S3YTG2</accession>
<evidence type="ECO:0000256" key="7">
    <source>
        <dbReference type="ARBA" id="ARBA00023136"/>
    </source>
</evidence>
<evidence type="ECO:0000256" key="1">
    <source>
        <dbReference type="ARBA" id="ARBA00004167"/>
    </source>
</evidence>
<evidence type="ECO:0000256" key="4">
    <source>
        <dbReference type="ARBA" id="ARBA00022679"/>
    </source>
</evidence>
<organism evidence="9 10">
    <name type="scientific">Candidula unifasciata</name>
    <dbReference type="NCBI Taxonomy" id="100452"/>
    <lineage>
        <taxon>Eukaryota</taxon>
        <taxon>Metazoa</taxon>
        <taxon>Spiralia</taxon>
        <taxon>Lophotrochozoa</taxon>
        <taxon>Mollusca</taxon>
        <taxon>Gastropoda</taxon>
        <taxon>Heterobranchia</taxon>
        <taxon>Euthyneura</taxon>
        <taxon>Panpulmonata</taxon>
        <taxon>Eupulmonata</taxon>
        <taxon>Stylommatophora</taxon>
        <taxon>Helicina</taxon>
        <taxon>Helicoidea</taxon>
        <taxon>Geomitridae</taxon>
        <taxon>Candidula</taxon>
    </lineage>
</organism>
<sequence>MKNINTIIAVCIFVILFLSWNWIFVSMSSALVVYQKWSQQLLPAKIVSVKPFVLSRSPHIYMYSAFVHLPGEADNTADSNTTTSIVITTLGKTRVQLFCCILFRDKKTLQVVTADLYHEYGYYDNEPKAYIARQFICRVPVTSDFLRDSYVTLSSTICSNDLQGYIPILHPTRVPGGIAICGKIAHSGGLDPEKTIEWFEVQRLLGVDKILIFDLGNPETIKRVFRYYQNLGILDLQPYELPGEPQNRSLADKFIHTEQFDHDETMPVLECRQRLAGYDYIMGHDADEFIIPRQNVTLKEFLKEQMQKEPNAAGFYFYTQFFVTTWGPTNPEEDLIVKRYRKSTEPLWRAYKYVYQPSRVKSAMTHEFFATSEQFNRPKVATSEAVLHHYRRCPTETLGDCTGTTIIDDTMTRFHDLEQRVAIVRTATFTNPNWTISEG</sequence>
<dbReference type="AlphaFoldDB" id="A0A8S3YTG2"/>
<dbReference type="PANTHER" id="PTHR21461:SF69">
    <property type="entry name" value="GLYCOSYLTRANSFERASE FAMILY 92 PROTEIN"/>
    <property type="match status" value="1"/>
</dbReference>
<evidence type="ECO:0000256" key="3">
    <source>
        <dbReference type="ARBA" id="ARBA00022676"/>
    </source>
</evidence>
<evidence type="ECO:0000256" key="5">
    <source>
        <dbReference type="ARBA" id="ARBA00022692"/>
    </source>
</evidence>
<dbReference type="InterPro" id="IPR008166">
    <property type="entry name" value="Glyco_transf_92"/>
</dbReference>
<keyword evidence="5" id="KW-0812">Transmembrane</keyword>
<dbReference type="EC" id="2.4.1.-" evidence="8"/>